<evidence type="ECO:0000259" key="6">
    <source>
        <dbReference type="PROSITE" id="PS50042"/>
    </source>
</evidence>
<organism evidence="7 8">
    <name type="scientific">Vitis vinifera</name>
    <name type="common">Grape</name>
    <dbReference type="NCBI Taxonomy" id="29760"/>
    <lineage>
        <taxon>Eukaryota</taxon>
        <taxon>Viridiplantae</taxon>
        <taxon>Streptophyta</taxon>
        <taxon>Embryophyta</taxon>
        <taxon>Tracheophyta</taxon>
        <taxon>Spermatophyta</taxon>
        <taxon>Magnoliopsida</taxon>
        <taxon>eudicotyledons</taxon>
        <taxon>Gunneridae</taxon>
        <taxon>Pentapetalae</taxon>
        <taxon>rosids</taxon>
        <taxon>Vitales</taxon>
        <taxon>Vitaceae</taxon>
        <taxon>Viteae</taxon>
        <taxon>Vitis</taxon>
    </lineage>
</organism>
<evidence type="ECO:0000256" key="2">
    <source>
        <dbReference type="ARBA" id="ARBA00022826"/>
    </source>
</evidence>
<keyword evidence="2" id="KW-0631">Potassium channel</keyword>
<protein>
    <submittedName>
        <fullName evidence="7">Potassium channel SKOR</fullName>
    </submittedName>
</protein>
<keyword evidence="3" id="KW-0406">Ion transport</keyword>
<comment type="caution">
    <text evidence="7">The sequence shown here is derived from an EMBL/GenBank/DDBJ whole genome shotgun (WGS) entry which is preliminary data.</text>
</comment>
<reference evidence="7 8" key="1">
    <citation type="journal article" date="2018" name="PLoS Genet.">
        <title>Population sequencing reveals clonal diversity and ancestral inbreeding in the grapevine cultivar Chardonnay.</title>
        <authorList>
            <person name="Roach M.J."/>
            <person name="Johnson D.L."/>
            <person name="Bohlmann J."/>
            <person name="van Vuuren H.J."/>
            <person name="Jones S.J."/>
            <person name="Pretorius I.S."/>
            <person name="Schmidt S.A."/>
            <person name="Borneman A.R."/>
        </authorList>
    </citation>
    <scope>NUCLEOTIDE SEQUENCE [LARGE SCALE GENOMIC DNA]</scope>
    <source>
        <strain evidence="8">cv. Chardonnay</strain>
        <tissue evidence="7">Leaf</tissue>
    </source>
</reference>
<dbReference type="Gene3D" id="1.25.40.20">
    <property type="entry name" value="Ankyrin repeat-containing domain"/>
    <property type="match status" value="1"/>
</dbReference>
<dbReference type="SUPFAM" id="SSF48403">
    <property type="entry name" value="Ankyrin repeat"/>
    <property type="match status" value="1"/>
</dbReference>
<dbReference type="GO" id="GO:0005249">
    <property type="term" value="F:voltage-gated potassium channel activity"/>
    <property type="evidence" value="ECO:0007669"/>
    <property type="project" value="InterPro"/>
</dbReference>
<evidence type="ECO:0000313" key="7">
    <source>
        <dbReference type="EMBL" id="RVW75463.1"/>
    </source>
</evidence>
<gene>
    <name evidence="7" type="primary">SKOR_6</name>
    <name evidence="7" type="ORF">CK203_061532</name>
</gene>
<dbReference type="GO" id="GO:0034702">
    <property type="term" value="C:monoatomic ion channel complex"/>
    <property type="evidence" value="ECO:0007669"/>
    <property type="project" value="UniProtKB-KW"/>
</dbReference>
<dbReference type="InterPro" id="IPR018490">
    <property type="entry name" value="cNMP-bd_dom_sf"/>
</dbReference>
<accession>A0A438GTD3</accession>
<evidence type="ECO:0000256" key="3">
    <source>
        <dbReference type="ARBA" id="ARBA00022882"/>
    </source>
</evidence>
<dbReference type="Pfam" id="PF13637">
    <property type="entry name" value="Ank_4"/>
    <property type="match status" value="1"/>
</dbReference>
<dbReference type="PANTHER" id="PTHR45743">
    <property type="entry name" value="POTASSIUM CHANNEL AKT1"/>
    <property type="match status" value="1"/>
</dbReference>
<keyword evidence="3" id="KW-0851">Voltage-gated channel</keyword>
<evidence type="ECO:0000256" key="1">
    <source>
        <dbReference type="ARBA" id="ARBA00022538"/>
    </source>
</evidence>
<dbReference type="InterPro" id="IPR045319">
    <property type="entry name" value="KAT/AKT"/>
</dbReference>
<name>A0A438GTD3_VITVI</name>
<feature type="domain" description="Cyclic nucleotide-binding" evidence="6">
    <location>
        <begin position="15"/>
        <end position="45"/>
    </location>
</feature>
<evidence type="ECO:0000256" key="5">
    <source>
        <dbReference type="ARBA" id="ARBA00023303"/>
    </source>
</evidence>
<dbReference type="PANTHER" id="PTHR45743:SF3">
    <property type="entry name" value="POTASSIUM CHANNEL SKOR"/>
    <property type="match status" value="1"/>
</dbReference>
<dbReference type="Gene3D" id="2.60.120.10">
    <property type="entry name" value="Jelly Rolls"/>
    <property type="match status" value="1"/>
</dbReference>
<dbReference type="CDD" id="cd00038">
    <property type="entry name" value="CAP_ED"/>
    <property type="match status" value="1"/>
</dbReference>
<keyword evidence="5 7" id="KW-0407">Ion channel</keyword>
<dbReference type="InterPro" id="IPR014710">
    <property type="entry name" value="RmlC-like_jellyroll"/>
</dbReference>
<evidence type="ECO:0000313" key="8">
    <source>
        <dbReference type="Proteomes" id="UP000288805"/>
    </source>
</evidence>
<dbReference type="PROSITE" id="PS50042">
    <property type="entry name" value="CNMP_BINDING_3"/>
    <property type="match status" value="1"/>
</dbReference>
<evidence type="ECO:0000256" key="4">
    <source>
        <dbReference type="ARBA" id="ARBA00022958"/>
    </source>
</evidence>
<dbReference type="InterPro" id="IPR000595">
    <property type="entry name" value="cNMP-bd_dom"/>
</dbReference>
<dbReference type="InterPro" id="IPR036770">
    <property type="entry name" value="Ankyrin_rpt-contain_sf"/>
</dbReference>
<dbReference type="EMBL" id="QGNW01000348">
    <property type="protein sequence ID" value="RVW75463.1"/>
    <property type="molecule type" value="Genomic_DNA"/>
</dbReference>
<dbReference type="Proteomes" id="UP000288805">
    <property type="component" value="Unassembled WGS sequence"/>
</dbReference>
<sequence length="132" mass="15056">MLCMLPDTDLTVIRVHEEFFLPGEVIMEQGNVVDQLYFVCHGMLEEIGIGADGSEETVLPLHLTAPLEKFQFFATFLNHIQFDASYHGDLYQLKSLIRAGADPNKTDYDGRSPLEYFVLLHFLKQVLPVLIR</sequence>
<dbReference type="InterPro" id="IPR002110">
    <property type="entry name" value="Ankyrin_rpt"/>
</dbReference>
<keyword evidence="3" id="KW-0813">Transport</keyword>
<dbReference type="AlphaFoldDB" id="A0A438GTD3"/>
<keyword evidence="1" id="KW-0633">Potassium transport</keyword>
<dbReference type="SUPFAM" id="SSF51206">
    <property type="entry name" value="cAMP-binding domain-like"/>
    <property type="match status" value="1"/>
</dbReference>
<proteinExistence type="predicted"/>
<keyword evidence="4" id="KW-0630">Potassium</keyword>